<dbReference type="RefSeq" id="WP_184504651.1">
    <property type="nucleotide sequence ID" value="NZ_JACHBT010000006.1"/>
</dbReference>
<gene>
    <name evidence="1" type="ORF">F4693_001347</name>
</gene>
<dbReference type="Proteomes" id="UP000522313">
    <property type="component" value="Unassembled WGS sequence"/>
</dbReference>
<organism evidence="1 2">
    <name type="scientific">Sphingomonas endophytica</name>
    <dbReference type="NCBI Taxonomy" id="869719"/>
    <lineage>
        <taxon>Bacteria</taxon>
        <taxon>Pseudomonadati</taxon>
        <taxon>Pseudomonadota</taxon>
        <taxon>Alphaproteobacteria</taxon>
        <taxon>Sphingomonadales</taxon>
        <taxon>Sphingomonadaceae</taxon>
        <taxon>Sphingomonas</taxon>
    </lineage>
</organism>
<comment type="caution">
    <text evidence="1">The sequence shown here is derived from an EMBL/GenBank/DDBJ whole genome shotgun (WGS) entry which is preliminary data.</text>
</comment>
<protein>
    <submittedName>
        <fullName evidence="1">Uncharacterized protein</fullName>
    </submittedName>
</protein>
<proteinExistence type="predicted"/>
<evidence type="ECO:0000313" key="2">
    <source>
        <dbReference type="Proteomes" id="UP000522313"/>
    </source>
</evidence>
<accession>A0A7X0MM78</accession>
<name>A0A7X0MM78_9SPHN</name>
<dbReference type="AlphaFoldDB" id="A0A7X0MM78"/>
<dbReference type="EMBL" id="JACHBT010000006">
    <property type="protein sequence ID" value="MBB6504377.1"/>
    <property type="molecule type" value="Genomic_DNA"/>
</dbReference>
<sequence>MYAADTAERDLIAELTDEAGRRLSSSDLHQIALRLFVDHCIDDEPSATGQMLLRLALKASPYSENLADILAAYREITRQRVARELPGLAEWVAATAARRLPLPVVLSCDAYLGKARETACALTDRYFGVQPVIVVGGGALAFERDDAGAVLRLPVGDVYEALPAKVFESWTLLEALGARHGVLKIDDDTRVLPGIAADVDETRAVFAEGDYIGVTVASPFHDRCWHHGKCTAPVPAIYGKPFVAPWIRGALYYLSGTALARLTAHYLCFPGCLDGEYYEDKATGDLLHMLGVPAVGYAIESVLGLDTDAPERGVAMADA</sequence>
<reference evidence="1 2" key="1">
    <citation type="submission" date="2020-08" db="EMBL/GenBank/DDBJ databases">
        <title>The Agave Microbiome: Exploring the role of microbial communities in plant adaptations to desert environments.</title>
        <authorList>
            <person name="Partida-Martinez L.P."/>
        </authorList>
    </citation>
    <scope>NUCLEOTIDE SEQUENCE [LARGE SCALE GENOMIC DNA]</scope>
    <source>
        <strain evidence="1 2">AS3.13</strain>
    </source>
</reference>
<reference evidence="1 2" key="2">
    <citation type="submission" date="2020-08" db="EMBL/GenBank/DDBJ databases">
        <authorList>
            <person name="Partida-Martinez L."/>
            <person name="Huntemann M."/>
            <person name="Clum A."/>
            <person name="Wang J."/>
            <person name="Palaniappan K."/>
            <person name="Ritter S."/>
            <person name="Chen I.-M."/>
            <person name="Stamatis D."/>
            <person name="Reddy T."/>
            <person name="O'Malley R."/>
            <person name="Daum C."/>
            <person name="Shapiro N."/>
            <person name="Ivanova N."/>
            <person name="Kyrpides N."/>
            <person name="Woyke T."/>
        </authorList>
    </citation>
    <scope>NUCLEOTIDE SEQUENCE [LARGE SCALE GENOMIC DNA]</scope>
    <source>
        <strain evidence="1 2">AS3.13</strain>
    </source>
</reference>
<evidence type="ECO:0000313" key="1">
    <source>
        <dbReference type="EMBL" id="MBB6504377.1"/>
    </source>
</evidence>